<sequence>MAIDRRDFMRRAAVVGAGSLLVGGPFHGFIAHASQGSRARNGNHPLGYGPLESTPDERDGVERLLLPRGFRYRSFHPSGDSLGDGVTIPGFHDGMAAFRGSRGLTALVRNHEVNGPVGAFGDTGDAYDAMAGGGTTTILVDGFGNVADSFVSISGTQMNCSGGPMPWGSWITCEETVNGPDVGPDFTGGDNTKLEEKHGYVFDVPSGGRSAAEPVRAAGRFAHEAAAYCPHDGAVYLTEDNFGFPSGFYRYLPPVNPRSAGRLVDGGRLEMLAVTGWANADLGGVDEPAPGVGAVFDCEWVTIDDPDPTFTGTPSNDQAVVAVGEQGRASGAALFARLEGAVEDRNTIYFCSTQGGNQPSDAPAPPGYGNGRGQIWAYHAPTSTLQLVYESPSQEVLDMPDNVTTSRRNTLVLCEDGVNDTQYLRGLTTDGEIFDFAKNNMEGQTGDEFAGTTFSPDKQTLYVNIQSSNGLTCAIWGPWGSGGL</sequence>
<name>A0A238YMQ4_9PSEU</name>
<dbReference type="InterPro" id="IPR019546">
    <property type="entry name" value="TAT_signal_bac_arc"/>
</dbReference>
<dbReference type="PANTHER" id="PTHR35399:SF4">
    <property type="entry name" value="MEMBRANE PROTEIN"/>
    <property type="match status" value="1"/>
</dbReference>
<accession>A0A238YMQ4</accession>
<evidence type="ECO:0000313" key="1">
    <source>
        <dbReference type="EMBL" id="SNR71914.1"/>
    </source>
</evidence>
<reference evidence="1 2" key="1">
    <citation type="submission" date="2017-06" db="EMBL/GenBank/DDBJ databases">
        <authorList>
            <person name="Kim H.J."/>
            <person name="Triplett B.A."/>
        </authorList>
    </citation>
    <scope>NUCLEOTIDE SEQUENCE [LARGE SCALE GENOMIC DNA]</scope>
    <source>
        <strain evidence="1 2">DSM 45207</strain>
    </source>
</reference>
<dbReference type="Pfam" id="PF05787">
    <property type="entry name" value="PhoX"/>
    <property type="match status" value="2"/>
</dbReference>
<dbReference type="NCBIfam" id="TIGR01409">
    <property type="entry name" value="TAT_signal_seq"/>
    <property type="match status" value="1"/>
</dbReference>
<dbReference type="AlphaFoldDB" id="A0A238YMQ4"/>
<dbReference type="RefSeq" id="WP_089302384.1">
    <property type="nucleotide sequence ID" value="NZ_FZNW01000016.1"/>
</dbReference>
<dbReference type="EMBL" id="FZNW01000016">
    <property type="protein sequence ID" value="SNR71914.1"/>
    <property type="molecule type" value="Genomic_DNA"/>
</dbReference>
<gene>
    <name evidence="1" type="ORF">SAMN06265360_1164</name>
</gene>
<dbReference type="Proteomes" id="UP000198348">
    <property type="component" value="Unassembled WGS sequence"/>
</dbReference>
<dbReference type="InterPro" id="IPR008557">
    <property type="entry name" value="PhoX"/>
</dbReference>
<dbReference type="PROSITE" id="PS51318">
    <property type="entry name" value="TAT"/>
    <property type="match status" value="1"/>
</dbReference>
<proteinExistence type="predicted"/>
<protein>
    <recommendedName>
        <fullName evidence="3">Tat (Twin-arginine translocation) pathway signal sequence</fullName>
    </recommendedName>
</protein>
<keyword evidence="2" id="KW-1185">Reference proteome</keyword>
<dbReference type="PANTHER" id="PTHR35399">
    <property type="entry name" value="SLR8030 PROTEIN"/>
    <property type="match status" value="1"/>
</dbReference>
<organism evidence="1 2">
    <name type="scientific">Haloechinothrix alba</name>
    <dbReference type="NCBI Taxonomy" id="664784"/>
    <lineage>
        <taxon>Bacteria</taxon>
        <taxon>Bacillati</taxon>
        <taxon>Actinomycetota</taxon>
        <taxon>Actinomycetes</taxon>
        <taxon>Pseudonocardiales</taxon>
        <taxon>Pseudonocardiaceae</taxon>
        <taxon>Haloechinothrix</taxon>
    </lineage>
</organism>
<dbReference type="OrthoDB" id="5169219at2"/>
<evidence type="ECO:0000313" key="2">
    <source>
        <dbReference type="Proteomes" id="UP000198348"/>
    </source>
</evidence>
<dbReference type="InterPro" id="IPR006311">
    <property type="entry name" value="TAT_signal"/>
</dbReference>
<evidence type="ECO:0008006" key="3">
    <source>
        <dbReference type="Google" id="ProtNLM"/>
    </source>
</evidence>